<feature type="transmembrane region" description="Helical" evidence="5">
    <location>
        <begin position="279"/>
        <end position="301"/>
    </location>
</feature>
<dbReference type="InterPro" id="IPR011701">
    <property type="entry name" value="MFS"/>
</dbReference>
<keyword evidence="8" id="KW-1185">Reference proteome</keyword>
<evidence type="ECO:0000256" key="4">
    <source>
        <dbReference type="ARBA" id="ARBA00023136"/>
    </source>
</evidence>
<proteinExistence type="predicted"/>
<protein>
    <submittedName>
        <fullName evidence="7">Major Facilitator Superfamily protein</fullName>
    </submittedName>
</protein>
<keyword evidence="4 5" id="KW-0472">Membrane</keyword>
<feature type="transmembrane region" description="Helical" evidence="5">
    <location>
        <begin position="307"/>
        <end position="329"/>
    </location>
</feature>
<dbReference type="EMBL" id="FNPZ01000005">
    <property type="protein sequence ID" value="SDZ48891.1"/>
    <property type="molecule type" value="Genomic_DNA"/>
</dbReference>
<dbReference type="Gene3D" id="1.20.1720.10">
    <property type="entry name" value="Multidrug resistance protein D"/>
    <property type="match status" value="1"/>
</dbReference>
<evidence type="ECO:0000313" key="7">
    <source>
        <dbReference type="EMBL" id="SDZ48891.1"/>
    </source>
</evidence>
<feature type="transmembrane region" description="Helical" evidence="5">
    <location>
        <begin position="237"/>
        <end position="253"/>
    </location>
</feature>
<feature type="transmembrane region" description="Helical" evidence="5">
    <location>
        <begin position="49"/>
        <end position="67"/>
    </location>
</feature>
<dbReference type="GO" id="GO:0005886">
    <property type="term" value="C:plasma membrane"/>
    <property type="evidence" value="ECO:0007669"/>
    <property type="project" value="UniProtKB-SubCell"/>
</dbReference>
<dbReference type="GO" id="GO:0022857">
    <property type="term" value="F:transmembrane transporter activity"/>
    <property type="evidence" value="ECO:0007669"/>
    <property type="project" value="InterPro"/>
</dbReference>
<organism evidence="7 8">
    <name type="scientific">Herbiconiux ginsengi</name>
    <dbReference type="NCBI Taxonomy" id="381665"/>
    <lineage>
        <taxon>Bacteria</taxon>
        <taxon>Bacillati</taxon>
        <taxon>Actinomycetota</taxon>
        <taxon>Actinomycetes</taxon>
        <taxon>Micrococcales</taxon>
        <taxon>Microbacteriaceae</taxon>
        <taxon>Herbiconiux</taxon>
    </lineage>
</organism>
<feature type="transmembrane region" description="Helical" evidence="5">
    <location>
        <begin position="341"/>
        <end position="361"/>
    </location>
</feature>
<evidence type="ECO:0000256" key="5">
    <source>
        <dbReference type="SAM" id="Phobius"/>
    </source>
</evidence>
<evidence type="ECO:0000259" key="6">
    <source>
        <dbReference type="PROSITE" id="PS50850"/>
    </source>
</evidence>
<dbReference type="InterPro" id="IPR036259">
    <property type="entry name" value="MFS_trans_sf"/>
</dbReference>
<dbReference type="Pfam" id="PF07690">
    <property type="entry name" value="MFS_1"/>
    <property type="match status" value="1"/>
</dbReference>
<dbReference type="RefSeq" id="WP_175494433.1">
    <property type="nucleotide sequence ID" value="NZ_FNPZ01000005.1"/>
</dbReference>
<feature type="transmembrane region" description="Helical" evidence="5">
    <location>
        <begin position="104"/>
        <end position="125"/>
    </location>
</feature>
<feature type="transmembrane region" description="Helical" evidence="5">
    <location>
        <begin position="173"/>
        <end position="192"/>
    </location>
</feature>
<evidence type="ECO:0000313" key="8">
    <source>
        <dbReference type="Proteomes" id="UP000198891"/>
    </source>
</evidence>
<dbReference type="PRINTS" id="PR01036">
    <property type="entry name" value="TCRTETB"/>
</dbReference>
<dbReference type="Gene3D" id="1.20.1250.20">
    <property type="entry name" value="MFS general substrate transporter like domains"/>
    <property type="match status" value="1"/>
</dbReference>
<feature type="transmembrane region" description="Helical" evidence="5">
    <location>
        <begin position="79"/>
        <end position="98"/>
    </location>
</feature>
<dbReference type="PANTHER" id="PTHR42718:SF39">
    <property type="entry name" value="ACTINORHODIN TRANSPORTER-RELATED"/>
    <property type="match status" value="1"/>
</dbReference>
<feature type="transmembrane region" description="Helical" evidence="5">
    <location>
        <begin position="449"/>
        <end position="470"/>
    </location>
</feature>
<comment type="subcellular location">
    <subcellularLocation>
        <location evidence="1">Cell membrane</location>
        <topology evidence="1">Multi-pass membrane protein</topology>
    </subcellularLocation>
</comment>
<feature type="transmembrane region" description="Helical" evidence="5">
    <location>
        <begin position="416"/>
        <end position="434"/>
    </location>
</feature>
<evidence type="ECO:0000256" key="3">
    <source>
        <dbReference type="ARBA" id="ARBA00022989"/>
    </source>
</evidence>
<dbReference type="AlphaFoldDB" id="A0A1H3TGC3"/>
<dbReference type="PANTHER" id="PTHR42718">
    <property type="entry name" value="MAJOR FACILITATOR SUPERFAMILY MULTIDRUG TRANSPORTER MFSC"/>
    <property type="match status" value="1"/>
</dbReference>
<accession>A0A1H3TGC3</accession>
<dbReference type="STRING" id="381665.SAMN05216554_4169"/>
<feature type="transmembrane region" description="Helical" evidence="5">
    <location>
        <begin position="12"/>
        <end position="29"/>
    </location>
</feature>
<dbReference type="SUPFAM" id="SSF103473">
    <property type="entry name" value="MFS general substrate transporter"/>
    <property type="match status" value="1"/>
</dbReference>
<sequence length="480" mass="49716">MEAARAARERRRGFAVCIAVATLTILDLSKVTVGVPSIESSLKAAPSELQLVVAGFALAFGLALIPAGRLGDLRSRKRMLIIGVVLFTLASALCALAPTIELLVVARIAQGVAAGIQMPQVLGIIQQLFQGDDRARAFGTFGATVGLATALGPALGGLLIAIGGPVDGWRWMFWMNVPLGIAAALLAMRFLPGDGARKHGRTDLDLVGTGLLGISTVSLMLPFVLTTGGPEDDPRRWLWLLLFAGAAAGLLGWERRYVKQGRSPVLDVRLFSIASYRNGLLVVTAYYAGLPALFLLTTLFLQQGLGLPPVFAGMVSIPYAVAAAGTAWLGGRLIGRYGRRVVLVGLVVALGGTGLIAAASTHPTAATVPWLIAAAMIVAGLGGGLVISPNQTLALAEVPLPDAGLAGSMTQVGQRVGTALGVAVVLSVFLGTLARRSPVTGESAAYHDAFILGLAATICLMAVALVFSLFDLKHGRRRAG</sequence>
<name>A0A1H3TGC3_9MICO</name>
<keyword evidence="3 5" id="KW-1133">Transmembrane helix</keyword>
<dbReference type="Proteomes" id="UP000198891">
    <property type="component" value="Unassembled WGS sequence"/>
</dbReference>
<feature type="transmembrane region" description="Helical" evidence="5">
    <location>
        <begin position="204"/>
        <end position="225"/>
    </location>
</feature>
<dbReference type="PROSITE" id="PS50850">
    <property type="entry name" value="MFS"/>
    <property type="match status" value="1"/>
</dbReference>
<feature type="transmembrane region" description="Helical" evidence="5">
    <location>
        <begin position="367"/>
        <end position="387"/>
    </location>
</feature>
<reference evidence="7 8" key="1">
    <citation type="submission" date="2016-10" db="EMBL/GenBank/DDBJ databases">
        <authorList>
            <person name="de Groot N.N."/>
        </authorList>
    </citation>
    <scope>NUCLEOTIDE SEQUENCE [LARGE SCALE GENOMIC DNA]</scope>
    <source>
        <strain evidence="7 8">CGMCC 4.3491</strain>
    </source>
</reference>
<evidence type="ECO:0000256" key="1">
    <source>
        <dbReference type="ARBA" id="ARBA00004651"/>
    </source>
</evidence>
<feature type="transmembrane region" description="Helical" evidence="5">
    <location>
        <begin position="137"/>
        <end position="161"/>
    </location>
</feature>
<evidence type="ECO:0000256" key="2">
    <source>
        <dbReference type="ARBA" id="ARBA00022692"/>
    </source>
</evidence>
<dbReference type="InterPro" id="IPR020846">
    <property type="entry name" value="MFS_dom"/>
</dbReference>
<gene>
    <name evidence="7" type="ORF">SAMN05216554_4169</name>
</gene>
<feature type="domain" description="Major facilitator superfamily (MFS) profile" evidence="6">
    <location>
        <begin position="13"/>
        <end position="474"/>
    </location>
</feature>
<keyword evidence="2 5" id="KW-0812">Transmembrane</keyword>
<dbReference type="CDD" id="cd17321">
    <property type="entry name" value="MFS_MMR_MDR_like"/>
    <property type="match status" value="1"/>
</dbReference>